<reference evidence="4" key="1">
    <citation type="submission" date="2023-03" db="EMBL/GenBank/DDBJ databases">
        <title>Mating type loci evolution in Malassezia.</title>
        <authorList>
            <person name="Coelho M.A."/>
        </authorList>
    </citation>
    <scope>NUCLEOTIDE SEQUENCE</scope>
    <source>
        <strain evidence="4">CBS 14135</strain>
    </source>
</reference>
<feature type="transmembrane region" description="Helical" evidence="2">
    <location>
        <begin position="942"/>
        <end position="963"/>
    </location>
</feature>
<feature type="transmembrane region" description="Helical" evidence="2">
    <location>
        <begin position="1037"/>
        <end position="1065"/>
    </location>
</feature>
<dbReference type="Pfam" id="PF03815">
    <property type="entry name" value="LCCL"/>
    <property type="match status" value="1"/>
</dbReference>
<keyword evidence="2" id="KW-0472">Membrane</keyword>
<proteinExistence type="predicted"/>
<dbReference type="Proteomes" id="UP001216638">
    <property type="component" value="Chromosome 3"/>
</dbReference>
<dbReference type="InterPro" id="IPR036609">
    <property type="entry name" value="LCCL_sf"/>
</dbReference>
<protein>
    <recommendedName>
        <fullName evidence="3">LCCL domain-containing protein</fullName>
    </recommendedName>
</protein>
<evidence type="ECO:0000313" key="4">
    <source>
        <dbReference type="EMBL" id="WFC96201.1"/>
    </source>
</evidence>
<dbReference type="SMART" id="SM00603">
    <property type="entry name" value="LCCL"/>
    <property type="match status" value="1"/>
</dbReference>
<feature type="transmembrane region" description="Helical" evidence="2">
    <location>
        <begin position="677"/>
        <end position="697"/>
    </location>
</feature>
<dbReference type="PROSITE" id="PS50820">
    <property type="entry name" value="LCCL"/>
    <property type="match status" value="1"/>
</dbReference>
<dbReference type="PANTHER" id="PTHR31331">
    <property type="entry name" value="LCCL DOMAIN PROTEIN (AFU_ORTHOLOGUE AFUA_5G08630)"/>
    <property type="match status" value="1"/>
</dbReference>
<feature type="domain" description="LCCL" evidence="3">
    <location>
        <begin position="750"/>
        <end position="834"/>
    </location>
</feature>
<keyword evidence="2" id="KW-1133">Transmembrane helix</keyword>
<dbReference type="Gene3D" id="2.170.130.20">
    <property type="entry name" value="LCCL-like domain"/>
    <property type="match status" value="1"/>
</dbReference>
<feature type="compositionally biased region" description="Low complexity" evidence="1">
    <location>
        <begin position="562"/>
        <end position="573"/>
    </location>
</feature>
<name>A0AAF0DUV5_9BASI</name>
<accession>A0AAF0DUV5</accession>
<evidence type="ECO:0000313" key="5">
    <source>
        <dbReference type="Proteomes" id="UP001216638"/>
    </source>
</evidence>
<feature type="transmembrane region" description="Helical" evidence="2">
    <location>
        <begin position="1013"/>
        <end position="1031"/>
    </location>
</feature>
<gene>
    <name evidence="4" type="ORF">MBRA1_002857</name>
</gene>
<feature type="transmembrane region" description="Helical" evidence="2">
    <location>
        <begin position="983"/>
        <end position="1001"/>
    </location>
</feature>
<dbReference type="InterPro" id="IPR004043">
    <property type="entry name" value="LCCL"/>
</dbReference>
<dbReference type="InterPro" id="IPR051957">
    <property type="entry name" value="CRISP-LCCL_domain"/>
</dbReference>
<dbReference type="PANTHER" id="PTHR31331:SF1">
    <property type="entry name" value="CYSTEINE RICH SECRETORY PROTEIN LCCL DOMAIN CONTAINING 2"/>
    <property type="match status" value="1"/>
</dbReference>
<dbReference type="AlphaFoldDB" id="A0AAF0DUV5"/>
<dbReference type="EMBL" id="CP119953">
    <property type="protein sequence ID" value="WFC96201.1"/>
    <property type="molecule type" value="Genomic_DNA"/>
</dbReference>
<evidence type="ECO:0000256" key="1">
    <source>
        <dbReference type="SAM" id="MobiDB-lite"/>
    </source>
</evidence>
<keyword evidence="5" id="KW-1185">Reference proteome</keyword>
<evidence type="ECO:0000256" key="2">
    <source>
        <dbReference type="SAM" id="Phobius"/>
    </source>
</evidence>
<organism evidence="4 5">
    <name type="scientific">Malassezia brasiliensis</name>
    <dbReference type="NCBI Taxonomy" id="1821822"/>
    <lineage>
        <taxon>Eukaryota</taxon>
        <taxon>Fungi</taxon>
        <taxon>Dikarya</taxon>
        <taxon>Basidiomycota</taxon>
        <taxon>Ustilaginomycotina</taxon>
        <taxon>Malasseziomycetes</taxon>
        <taxon>Malasseziales</taxon>
        <taxon>Malasseziaceae</taxon>
        <taxon>Malassezia</taxon>
    </lineage>
</organism>
<evidence type="ECO:0000259" key="3">
    <source>
        <dbReference type="PROSITE" id="PS50820"/>
    </source>
</evidence>
<sequence>MAPHACRTALEAVAASAADLDACYAAWNVRSYGWHAGPEFTLGPAPQGWSAMVDEQCVHVASPALWRIALPIRSDVALPSAPQPLAGLAAFRNAVEAELRFLERIEAGTTAESVSNARHLVAFWADVLYALFTRGSVLALNAEMATRARTVRISIVAPKQWIRLVPTRRDALRAEFREADALLDLDDLPLDDNAAIEQCSIWQIACDIAAAADAQAERPALTIALLRLDEQEADMAPAPTGAAYWHAPEDARLAWRLGALVRRIRALHINVRFGPCNDVTGTPTVADTYPALPRPPHLPLLHATPTLNLDTSALIALVSDISHTQPGPAMEQRLTSHTNRALAEQYAYEQQSPLCASLAAACATVTYFVASPASLTKMQQIVRKLGSHDEQRRAEALCHGHARQFWAGSRWDASPISTQLVLPIMHNVGASNTFADDAPTYTLASHMRTALHDAAASSARAKTLGASPHTVEALKLGLDTSVTTLTSHANGVQQLAATTAAALGTTAHLPPYTQAPTWAALWLIRPRSLCGPCAAKAEALGPPVKPVADVEDMVQERDGLDVPSSPSSTQSPPRRVPRTRLARLLHWIIGPPYSTLRPIQHYSWWPFGTLESRFAQMTAPLAWRTPPPPTHLPAWLAPEDEALELLPPSTPRPPPPTHHRGALWLSRVHATWTTNRVHYIALVCVCVAWLFGFAVLVDRNWFHAEVETAHGWASPQYVDCTSTYWLRNAACGLDGAKCAPFEAPAQPFRCPSGCASTTLLNPRTVGDAQYNYQPLVVGGGPHNATSSTPYRADSFICAAAQHAGVLGSGGGCASLRLTGAYANFTASTAHGIQSFPFAGTFPSSFVLERVNGRNCDDTRWKTYVLDAVFSAIAGLVVRPQPIVLLFILSIVGYWHVNLVSELRDFPPPVGEAAGDFGPHLFVTYAAWRIAIRYVWPAFAHVPLEFGIGTLGLWWLGVLLDVVFADVPLQRLEGHDIMQQPGALPSLIVIIIVVVCVAINQVRVIRAAGCLPKYLVLYIVAGVTIGLCAAVPGEGVRLHHYIIGIALLPACGFPTRISLLCCAFLFGMYTNGVARWGFDGLIQDESVIQGDATGSSALPAFAAPPTTGSVVHWDSIPDALRATWDSFVLLVDDVVRYQGSGTQFDLHTLYSQYNTSGSTDAPLLGGSALAGALTNATHYLRLAYASAGSPGDFTMPALMWMNGTFIAPPAGRT</sequence>
<feature type="region of interest" description="Disordered" evidence="1">
    <location>
        <begin position="557"/>
        <end position="576"/>
    </location>
</feature>
<dbReference type="SUPFAM" id="SSF69848">
    <property type="entry name" value="LCCL domain"/>
    <property type="match status" value="1"/>
</dbReference>
<keyword evidence="2" id="KW-0812">Transmembrane</keyword>